<name>A0A4T2A090_9PSED</name>
<proteinExistence type="inferred from homology"/>
<keyword evidence="4" id="KW-1185">Reference proteome</keyword>
<sequence length="242" mass="27593">MPTAPLLAILLFLFAQLAQAEPHLRMATLEYPPYSSEHLPDGGSIVELTRRAFAVRGHPIQIDFMPWARVRMALHNRSYQGALALWPKEVKEEGLHPSRPLFYSELGLFIRNGYPLQFSALRELRGQTLGIVRGYGYPQHILDAGLPLEKAVDDISNLRKLNARRFNLVLLERIVGNHLIVNDAQLRGQLSWHDHVLERIPLLVGFIPPRAGEPDWSAVFEQGLRDLHSSGEYMQILRKHNH</sequence>
<dbReference type="PANTHER" id="PTHR35936">
    <property type="entry name" value="MEMBRANE-BOUND LYTIC MUREIN TRANSGLYCOSYLASE F"/>
    <property type="match status" value="1"/>
</dbReference>
<keyword evidence="2" id="KW-0732">Signal</keyword>
<dbReference type="OrthoDB" id="245568at2"/>
<dbReference type="SUPFAM" id="SSF53850">
    <property type="entry name" value="Periplasmic binding protein-like II"/>
    <property type="match status" value="1"/>
</dbReference>
<dbReference type="AlphaFoldDB" id="A0A4T2A090"/>
<dbReference type="Gene3D" id="3.40.190.10">
    <property type="entry name" value="Periplasmic binding protein-like II"/>
    <property type="match status" value="2"/>
</dbReference>
<protein>
    <submittedName>
        <fullName evidence="3">ABC transporter substrate-binding protein</fullName>
    </submittedName>
</protein>
<evidence type="ECO:0000256" key="2">
    <source>
        <dbReference type="SAM" id="SignalP"/>
    </source>
</evidence>
<reference evidence="3 4" key="1">
    <citation type="submission" date="2018-10" db="EMBL/GenBank/DDBJ databases">
        <title>Pseudomonas leptonychotis sp. nov., isolated from Weddell seals in Antarctica.</title>
        <authorList>
            <person name="Novakova D."/>
            <person name="Svec P."/>
            <person name="Kralova S."/>
            <person name="Kristofova L."/>
            <person name="Zeman M."/>
            <person name="Pantucek R."/>
            <person name="Maslanova I."/>
            <person name="Sedlacek I."/>
        </authorList>
    </citation>
    <scope>NUCLEOTIDE SEQUENCE [LARGE SCALE GENOMIC DNA]</scope>
    <source>
        <strain evidence="3 4">CCM 8849</strain>
    </source>
</reference>
<dbReference type="EMBL" id="RFLV01000001">
    <property type="protein sequence ID" value="TIH09399.1"/>
    <property type="molecule type" value="Genomic_DNA"/>
</dbReference>
<evidence type="ECO:0000256" key="1">
    <source>
        <dbReference type="ARBA" id="ARBA00010333"/>
    </source>
</evidence>
<organism evidence="3 4">
    <name type="scientific">Pseudomonas leptonychotis</name>
    <dbReference type="NCBI Taxonomy" id="2448482"/>
    <lineage>
        <taxon>Bacteria</taxon>
        <taxon>Pseudomonadati</taxon>
        <taxon>Pseudomonadota</taxon>
        <taxon>Gammaproteobacteria</taxon>
        <taxon>Pseudomonadales</taxon>
        <taxon>Pseudomonadaceae</taxon>
        <taxon>Pseudomonas</taxon>
    </lineage>
</organism>
<dbReference type="RefSeq" id="WP_136662688.1">
    <property type="nucleotide sequence ID" value="NZ_RFLV01000001.1"/>
</dbReference>
<gene>
    <name evidence="3" type="ORF">D8779_01375</name>
</gene>
<evidence type="ECO:0000313" key="4">
    <source>
        <dbReference type="Proteomes" id="UP000307541"/>
    </source>
</evidence>
<comment type="caution">
    <text evidence="3">The sequence shown here is derived from an EMBL/GenBank/DDBJ whole genome shotgun (WGS) entry which is preliminary data.</text>
</comment>
<dbReference type="PANTHER" id="PTHR35936:SF25">
    <property type="entry name" value="ABC TRANSPORTER SUBSTRATE-BINDING PROTEIN"/>
    <property type="match status" value="1"/>
</dbReference>
<accession>A0A4T2A090</accession>
<feature type="chain" id="PRO_5021007502" evidence="2">
    <location>
        <begin position="21"/>
        <end position="242"/>
    </location>
</feature>
<evidence type="ECO:0000313" key="3">
    <source>
        <dbReference type="EMBL" id="TIH09399.1"/>
    </source>
</evidence>
<feature type="signal peptide" evidence="2">
    <location>
        <begin position="1"/>
        <end position="20"/>
    </location>
</feature>
<dbReference type="Proteomes" id="UP000307541">
    <property type="component" value="Unassembled WGS sequence"/>
</dbReference>
<comment type="similarity">
    <text evidence="1">Belongs to the bacterial solute-binding protein 3 family.</text>
</comment>